<dbReference type="Gene3D" id="1.10.275.10">
    <property type="entry name" value="Fumarase/aspartase (N-terminal domain)"/>
    <property type="match status" value="1"/>
</dbReference>
<dbReference type="GO" id="GO:0005737">
    <property type="term" value="C:cytoplasm"/>
    <property type="evidence" value="ECO:0007669"/>
    <property type="project" value="UniProtKB-SubCell"/>
</dbReference>
<dbReference type="SUPFAM" id="SSF48557">
    <property type="entry name" value="L-aspartase-like"/>
    <property type="match status" value="1"/>
</dbReference>
<feature type="domain" description="Fumarate lyase N-terminal" evidence="5">
    <location>
        <begin position="12"/>
        <end position="342"/>
    </location>
</feature>
<feature type="binding site" evidence="4">
    <location>
        <begin position="139"/>
        <end position="141"/>
    </location>
    <ligand>
        <name>substrate</name>
    </ligand>
</feature>
<protein>
    <recommendedName>
        <fullName evidence="4">Fumarate hydratase class II</fullName>
        <shortName evidence="4">Fumarase C</shortName>
        <ecNumber evidence="4">4.2.1.2</ecNumber>
    </recommendedName>
    <alternativeName>
        <fullName evidence="4">Aerobic fumarase</fullName>
    </alternativeName>
    <alternativeName>
        <fullName evidence="4">Iron-independent fumarase</fullName>
    </alternativeName>
</protein>
<comment type="similarity">
    <text evidence="1 4">Belongs to the class-II fumarase/aspartase family. Fumarase subfamily.</text>
</comment>
<evidence type="ECO:0000259" key="5">
    <source>
        <dbReference type="Pfam" id="PF00206"/>
    </source>
</evidence>
<dbReference type="GO" id="GO:0006106">
    <property type="term" value="P:fumarate metabolic process"/>
    <property type="evidence" value="ECO:0007669"/>
    <property type="project" value="InterPro"/>
</dbReference>
<feature type="site" description="Important for catalytic activity" evidence="4">
    <location>
        <position position="331"/>
    </location>
</feature>
<dbReference type="FunFam" id="1.10.275.10:FF:000001">
    <property type="entry name" value="Fumarate hydratase, mitochondrial"/>
    <property type="match status" value="1"/>
</dbReference>
<dbReference type="Gene3D" id="1.10.40.30">
    <property type="entry name" value="Fumarase/aspartase (C-terminal domain)"/>
    <property type="match status" value="1"/>
</dbReference>
<dbReference type="InterPro" id="IPR005677">
    <property type="entry name" value="Fum_hydII"/>
</dbReference>
<keyword evidence="8" id="KW-1185">Reference proteome</keyword>
<gene>
    <name evidence="4 7" type="primary">fumC</name>
    <name evidence="7" type="ORF">GN330_20265</name>
</gene>
<dbReference type="InterPro" id="IPR000362">
    <property type="entry name" value="Fumarate_lyase_fam"/>
</dbReference>
<keyword evidence="4" id="KW-0963">Cytoplasm</keyword>
<comment type="miscellaneous">
    <text evidence="4">There are 2 substrate-binding sites: the catalytic A site, and the non-catalytic B site that may play a role in the transfer of substrate or product between the active site and the solvent. Alternatively, the B site may bind allosteric effectors.</text>
</comment>
<dbReference type="EMBL" id="WPHG01000006">
    <property type="protein sequence ID" value="MVA99589.1"/>
    <property type="molecule type" value="Genomic_DNA"/>
</dbReference>
<dbReference type="NCBIfam" id="NF008909">
    <property type="entry name" value="PRK12273.1"/>
    <property type="match status" value="1"/>
</dbReference>
<keyword evidence="3 4" id="KW-0456">Lyase</keyword>
<feature type="active site" evidence="4">
    <location>
        <position position="318"/>
    </location>
</feature>
<comment type="catalytic activity">
    <reaction evidence="4">
        <text>(S)-malate = fumarate + H2O</text>
        <dbReference type="Rhea" id="RHEA:12460"/>
        <dbReference type="ChEBI" id="CHEBI:15377"/>
        <dbReference type="ChEBI" id="CHEBI:15589"/>
        <dbReference type="ChEBI" id="CHEBI:29806"/>
        <dbReference type="EC" id="4.2.1.2"/>
    </reaction>
</comment>
<feature type="domain" description="Fumarase C C-terminal" evidence="6">
    <location>
        <begin position="408"/>
        <end position="461"/>
    </location>
</feature>
<keyword evidence="2 4" id="KW-0816">Tricarboxylic acid cycle</keyword>
<sequence length="463" mass="49169">MTHTRTETDTFGPIDVPADRYWGAQAQRSLENFSIGWEKQPLSIVRALGIVKRAAAETNQALGRLDTERADAIAAAAQEVSDGRLDKHFPLSVWQTGSGTQSNMNANEVIANRAIEILGGTVGSKDPVHPNDHVNMSQSSNDTFPTAMHIACAERIVHDLLPALSHLHDALDAKAKAFADIVKIGRTHTQDATPLTLGQEFSGYAAQVASAIARIETTLPGLMELAQGGTAVGTGLNAPVGFAEKIAERIAAITGLPFTTAPNKFEALAAHDAMVFAHGAINAAAAALYKIANDIRFLGSGPRSGLGELALPENEPGSSIMPGKVNPTQCEALTQVCVQVFGNNAALTFAGSQGHFELNVYNPVMAYNFLQSVQLMADAARSFTDRCVAGIEAREDNIQAALERSLMLVTALAPTIGYDNAAKIAKNAHKNGTTLREEALATGLVDAQDYDRLVRPREMTKPG</sequence>
<dbReference type="HAMAP" id="MF_00743">
    <property type="entry name" value="FumaraseC"/>
    <property type="match status" value="1"/>
</dbReference>
<dbReference type="FunFam" id="1.10.40.30:FF:000002">
    <property type="entry name" value="Fumarate hydratase class II"/>
    <property type="match status" value="1"/>
</dbReference>
<dbReference type="FunFam" id="1.20.200.10:FF:000001">
    <property type="entry name" value="Fumarate hydratase, mitochondrial"/>
    <property type="match status" value="1"/>
</dbReference>
<dbReference type="InterPro" id="IPR008948">
    <property type="entry name" value="L-Aspartase-like"/>
</dbReference>
<dbReference type="EC" id="4.2.1.2" evidence="4"/>
<dbReference type="Pfam" id="PF10415">
    <property type="entry name" value="FumaraseC_C"/>
    <property type="match status" value="1"/>
</dbReference>
<comment type="caution">
    <text evidence="7">The sequence shown here is derived from an EMBL/GenBank/DDBJ whole genome shotgun (WGS) entry which is preliminary data.</text>
</comment>
<feature type="binding site" evidence="4">
    <location>
        <begin position="324"/>
        <end position="326"/>
    </location>
    <ligand>
        <name>substrate</name>
    </ligand>
</feature>
<evidence type="ECO:0000259" key="6">
    <source>
        <dbReference type="Pfam" id="PF10415"/>
    </source>
</evidence>
<proteinExistence type="inferred from homology"/>
<evidence type="ECO:0000313" key="7">
    <source>
        <dbReference type="EMBL" id="MVA99589.1"/>
    </source>
</evidence>
<dbReference type="PRINTS" id="PR00149">
    <property type="entry name" value="FUMRATELYASE"/>
</dbReference>
<dbReference type="InterPro" id="IPR024083">
    <property type="entry name" value="Fumarase/histidase_N"/>
</dbReference>
<comment type="subunit">
    <text evidence="4">Homotetramer.</text>
</comment>
<feature type="active site" description="Proton donor/acceptor" evidence="4">
    <location>
        <position position="188"/>
    </location>
</feature>
<reference evidence="7 8" key="1">
    <citation type="submission" date="2019-12" db="EMBL/GenBank/DDBJ databases">
        <title>Nitratireductor arenosus sp. nov., Isolated from sea sand, Jeju island, South Korea.</title>
        <authorList>
            <person name="Kim W."/>
        </authorList>
    </citation>
    <scope>NUCLEOTIDE SEQUENCE [LARGE SCALE GENOMIC DNA]</scope>
    <source>
        <strain evidence="7 8">CAU 1489</strain>
    </source>
</reference>
<feature type="binding site" description="in site B" evidence="4">
    <location>
        <begin position="129"/>
        <end position="132"/>
    </location>
    <ligand>
        <name>substrate</name>
    </ligand>
</feature>
<dbReference type="PRINTS" id="PR00145">
    <property type="entry name" value="ARGSUCLYASE"/>
</dbReference>
<feature type="binding site" evidence="4">
    <location>
        <begin position="98"/>
        <end position="100"/>
    </location>
    <ligand>
        <name>substrate</name>
    </ligand>
</feature>
<dbReference type="CDD" id="cd01362">
    <property type="entry name" value="Fumarase_classII"/>
    <property type="match status" value="1"/>
</dbReference>
<dbReference type="AlphaFoldDB" id="A0A844QPT1"/>
<dbReference type="InterPro" id="IPR022761">
    <property type="entry name" value="Fumarate_lyase_N"/>
</dbReference>
<evidence type="ECO:0000313" key="8">
    <source>
        <dbReference type="Proteomes" id="UP000463224"/>
    </source>
</evidence>
<comment type="pathway">
    <text evidence="4">Carbohydrate metabolism; tricarboxylic acid cycle; (S)-malate from fumarate: step 1/1.</text>
</comment>
<dbReference type="InterPro" id="IPR018951">
    <property type="entry name" value="Fumarase_C_C"/>
</dbReference>
<evidence type="ECO:0000256" key="2">
    <source>
        <dbReference type="ARBA" id="ARBA00022532"/>
    </source>
</evidence>
<evidence type="ECO:0000256" key="3">
    <source>
        <dbReference type="ARBA" id="ARBA00023239"/>
    </source>
</evidence>
<dbReference type="PANTHER" id="PTHR11444:SF1">
    <property type="entry name" value="FUMARATE HYDRATASE, MITOCHONDRIAL"/>
    <property type="match status" value="1"/>
</dbReference>
<name>A0A844QPT1_9HYPH</name>
<dbReference type="Proteomes" id="UP000463224">
    <property type="component" value="Unassembled WGS sequence"/>
</dbReference>
<dbReference type="InterPro" id="IPR020557">
    <property type="entry name" value="Fumarate_lyase_CS"/>
</dbReference>
<dbReference type="RefSeq" id="WP_156714912.1">
    <property type="nucleotide sequence ID" value="NZ_WPHG01000006.1"/>
</dbReference>
<dbReference type="NCBIfam" id="TIGR00979">
    <property type="entry name" value="fumC_II"/>
    <property type="match status" value="1"/>
</dbReference>
<comment type="function">
    <text evidence="4">Involved in the TCA cycle. Catalyzes the stereospecific interconversion of fumarate to L-malate.</text>
</comment>
<feature type="binding site" evidence="4">
    <location>
        <position position="187"/>
    </location>
    <ligand>
        <name>substrate</name>
    </ligand>
</feature>
<dbReference type="UniPathway" id="UPA00223">
    <property type="reaction ID" value="UER01007"/>
</dbReference>
<organism evidence="7 8">
    <name type="scientific">Nitratireductor arenosus</name>
    <dbReference type="NCBI Taxonomy" id="2682096"/>
    <lineage>
        <taxon>Bacteria</taxon>
        <taxon>Pseudomonadati</taxon>
        <taxon>Pseudomonadota</taxon>
        <taxon>Alphaproteobacteria</taxon>
        <taxon>Hyphomicrobiales</taxon>
        <taxon>Phyllobacteriaceae</taxon>
        <taxon>Nitratireductor</taxon>
    </lineage>
</organism>
<dbReference type="Pfam" id="PF00206">
    <property type="entry name" value="Lyase_1"/>
    <property type="match status" value="1"/>
</dbReference>
<accession>A0A844QPT1</accession>
<evidence type="ECO:0000256" key="4">
    <source>
        <dbReference type="HAMAP-Rule" id="MF_00743"/>
    </source>
</evidence>
<dbReference type="GO" id="GO:0004333">
    <property type="term" value="F:fumarate hydratase activity"/>
    <property type="evidence" value="ECO:0007669"/>
    <property type="project" value="UniProtKB-UniRule"/>
</dbReference>
<dbReference type="Gene3D" id="1.20.200.10">
    <property type="entry name" value="Fumarase/aspartase (Central domain)"/>
    <property type="match status" value="1"/>
</dbReference>
<dbReference type="PANTHER" id="PTHR11444">
    <property type="entry name" value="ASPARTATEAMMONIA/ARGININOSUCCINATE/ADENYLOSUCCINATE LYASE"/>
    <property type="match status" value="1"/>
</dbReference>
<dbReference type="GO" id="GO:0006108">
    <property type="term" value="P:malate metabolic process"/>
    <property type="evidence" value="ECO:0007669"/>
    <property type="project" value="TreeGrafter"/>
</dbReference>
<feature type="binding site" evidence="4">
    <location>
        <position position="319"/>
    </location>
    <ligand>
        <name>substrate</name>
    </ligand>
</feature>
<comment type="subcellular location">
    <subcellularLocation>
        <location evidence="4">Cytoplasm</location>
    </subcellularLocation>
</comment>
<evidence type="ECO:0000256" key="1">
    <source>
        <dbReference type="ARBA" id="ARBA00009084"/>
    </source>
</evidence>
<dbReference type="PROSITE" id="PS00163">
    <property type="entry name" value="FUMARATE_LYASES"/>
    <property type="match status" value="1"/>
</dbReference>
<dbReference type="GO" id="GO:0006099">
    <property type="term" value="P:tricarboxylic acid cycle"/>
    <property type="evidence" value="ECO:0007669"/>
    <property type="project" value="UniProtKB-UniRule"/>
</dbReference>